<dbReference type="Proteomes" id="UP000462055">
    <property type="component" value="Unassembled WGS sequence"/>
</dbReference>
<keyword evidence="2" id="KW-0349">Heme</keyword>
<proteinExistence type="inferred from homology"/>
<dbReference type="GO" id="GO:0004497">
    <property type="term" value="F:monooxygenase activity"/>
    <property type="evidence" value="ECO:0007669"/>
    <property type="project" value="UniProtKB-KW"/>
</dbReference>
<dbReference type="PROSITE" id="PS00086">
    <property type="entry name" value="CYTOCHROME_P450"/>
    <property type="match status" value="1"/>
</dbReference>
<dbReference type="PRINTS" id="PR00359">
    <property type="entry name" value="BP450"/>
</dbReference>
<dbReference type="Pfam" id="PF00067">
    <property type="entry name" value="p450"/>
    <property type="match status" value="1"/>
</dbReference>
<evidence type="ECO:0000313" key="3">
    <source>
        <dbReference type="EMBL" id="MWA04841.1"/>
    </source>
</evidence>
<dbReference type="SUPFAM" id="SSF48264">
    <property type="entry name" value="Cytochrome P450"/>
    <property type="match status" value="1"/>
</dbReference>
<dbReference type="PRINTS" id="PR00385">
    <property type="entry name" value="P450"/>
</dbReference>
<keyword evidence="4" id="KW-1185">Reference proteome</keyword>
<dbReference type="AlphaFoldDB" id="A0A6I4MMW6"/>
<keyword evidence="2" id="KW-0479">Metal-binding</keyword>
<dbReference type="InterPro" id="IPR002397">
    <property type="entry name" value="Cyt_P450_B"/>
</dbReference>
<keyword evidence="2" id="KW-0503">Monooxygenase</keyword>
<organism evidence="3 4">
    <name type="scientific">Actinomadura physcomitrii</name>
    <dbReference type="NCBI Taxonomy" id="2650748"/>
    <lineage>
        <taxon>Bacteria</taxon>
        <taxon>Bacillati</taxon>
        <taxon>Actinomycetota</taxon>
        <taxon>Actinomycetes</taxon>
        <taxon>Streptosporangiales</taxon>
        <taxon>Thermomonosporaceae</taxon>
        <taxon>Actinomadura</taxon>
    </lineage>
</organism>
<evidence type="ECO:0000256" key="1">
    <source>
        <dbReference type="ARBA" id="ARBA00010617"/>
    </source>
</evidence>
<keyword evidence="2" id="KW-0408">Iron</keyword>
<protein>
    <submittedName>
        <fullName evidence="3">Cytochrome P450</fullName>
    </submittedName>
</protein>
<dbReference type="RefSeq" id="WP_151597345.1">
    <property type="nucleotide sequence ID" value="NZ_WBMS02000031.1"/>
</dbReference>
<dbReference type="GO" id="GO:0020037">
    <property type="term" value="F:heme binding"/>
    <property type="evidence" value="ECO:0007669"/>
    <property type="project" value="InterPro"/>
</dbReference>
<sequence length="414" mass="46192">MTAPVDNDFVVPNLMHASAFVDGIPHDLFDYIRSQPGLFWLPVEENTEHGGVWILTRTKDILKVEGDGDRFICGYGISHPTMMRREGTKLDDQLMTMDGARHARVRRVIARGFGPRMVAGFEPWIREIVTETLDELVATKGPLDYVPAVAAAIPCRVIARILGVPREDEPFIVRITNDLFAATQGEGAADAAANVTRVFQQVHDYVETTLMPLKREHPADDMSTVLTQGYDADEISLRECLSLHQLIMNAGFETTHTTIGRSMWLMLEDPEIERKTWAALDEVGSGPVVDEFLRYISPVIAFLRVAAEETEVAGQKIRKGDQLAMFFTAANRDPETFTDPHTFNPWRNEAGSLTFGAGPHRCLGAPVARMEVQILFEEMAKRNIRLRMAGEPKRGYNNFINAIAEIPVEVISGS</sequence>
<evidence type="ECO:0000313" key="4">
    <source>
        <dbReference type="Proteomes" id="UP000462055"/>
    </source>
</evidence>
<comment type="caution">
    <text evidence="3">The sequence shown here is derived from an EMBL/GenBank/DDBJ whole genome shotgun (WGS) entry which is preliminary data.</text>
</comment>
<evidence type="ECO:0000256" key="2">
    <source>
        <dbReference type="RuleBase" id="RU000461"/>
    </source>
</evidence>
<dbReference type="InterPro" id="IPR017972">
    <property type="entry name" value="Cyt_P450_CS"/>
</dbReference>
<dbReference type="Gene3D" id="1.10.630.10">
    <property type="entry name" value="Cytochrome P450"/>
    <property type="match status" value="1"/>
</dbReference>
<dbReference type="PANTHER" id="PTHR46696">
    <property type="entry name" value="P450, PUTATIVE (EUROFUNG)-RELATED"/>
    <property type="match status" value="1"/>
</dbReference>
<comment type="similarity">
    <text evidence="1 2">Belongs to the cytochrome P450 family.</text>
</comment>
<dbReference type="EMBL" id="WBMS02000031">
    <property type="protein sequence ID" value="MWA04841.1"/>
    <property type="molecule type" value="Genomic_DNA"/>
</dbReference>
<dbReference type="InterPro" id="IPR001128">
    <property type="entry name" value="Cyt_P450"/>
</dbReference>
<keyword evidence="2" id="KW-0560">Oxidoreductase</keyword>
<accession>A0A6I4MMW6</accession>
<name>A0A6I4MMW6_9ACTN</name>
<dbReference type="GO" id="GO:0005506">
    <property type="term" value="F:iron ion binding"/>
    <property type="evidence" value="ECO:0007669"/>
    <property type="project" value="InterPro"/>
</dbReference>
<dbReference type="InterPro" id="IPR036396">
    <property type="entry name" value="Cyt_P450_sf"/>
</dbReference>
<dbReference type="GO" id="GO:0016705">
    <property type="term" value="F:oxidoreductase activity, acting on paired donors, with incorporation or reduction of molecular oxygen"/>
    <property type="evidence" value="ECO:0007669"/>
    <property type="project" value="InterPro"/>
</dbReference>
<reference evidence="3" key="1">
    <citation type="submission" date="2019-12" db="EMBL/GenBank/DDBJ databases">
        <title>Actinomadura physcomitrii sp. nov., a novel actinomycete isolated from moss [Physcomitrium sphaericum (Ludw) Fuernr].</title>
        <authorList>
            <person name="Zhuang X."/>
        </authorList>
    </citation>
    <scope>NUCLEOTIDE SEQUENCE [LARGE SCALE GENOMIC DNA]</scope>
    <source>
        <strain evidence="3">LD22</strain>
    </source>
</reference>
<dbReference type="PANTHER" id="PTHR46696:SF1">
    <property type="entry name" value="CYTOCHROME P450 YJIB-RELATED"/>
    <property type="match status" value="1"/>
</dbReference>
<gene>
    <name evidence="3" type="ORF">F8568_031620</name>
</gene>